<gene>
    <name evidence="1" type="ORF">RS75_21460</name>
</gene>
<evidence type="ECO:0000313" key="2">
    <source>
        <dbReference type="Proteomes" id="UP000052068"/>
    </source>
</evidence>
<sequence length="388" mass="43003">MSSPFVSTHDSLLADELSEGITYYRFQRTADWETAHPDNSAIHSILSLMKDRGAFTVIRIANARTKTVSPSSGVETSLEIVRDLRGPFVAINGGFFIHLPKFFRGEDGFLLPDDKVTQTVGPTSATELTGQYVEVPKAYADHLKKREMTDGSFYYAGPSLGRPLAVTKTSFDRINTSEGRFNYFARNPEGNTIASPVWASLREWELQRQENEASKDFQAATTMRTETEDTYLAEVMKRKAILSDGTLQYASAPPANEFVRGCWAQDPGNFSHVNEPNERAGILRGEGAWYFFTYTSQRKEGVIIDAFGDLAKAFAAHFEKAIPTGDEIWANDGGPSIGLMFVDQHGAIRLLAQGGLAEQSVPIPVDVKMMRQVPNMVAAWHESIKEEA</sequence>
<dbReference type="Proteomes" id="UP000052068">
    <property type="component" value="Unassembled WGS sequence"/>
</dbReference>
<proteinExistence type="predicted"/>
<name>A0ABR5CLM4_9HYPH</name>
<organism evidence="1 2">
    <name type="scientific">Rhizobium nepotum 39/7</name>
    <dbReference type="NCBI Taxonomy" id="1368418"/>
    <lineage>
        <taxon>Bacteria</taxon>
        <taxon>Pseudomonadati</taxon>
        <taxon>Pseudomonadota</taxon>
        <taxon>Alphaproteobacteria</taxon>
        <taxon>Hyphomicrobiales</taxon>
        <taxon>Rhizobiaceae</taxon>
        <taxon>Rhizobium/Agrobacterium group</taxon>
        <taxon>Rhizobium</taxon>
    </lineage>
</organism>
<reference evidence="1 2" key="1">
    <citation type="submission" date="2015-03" db="EMBL/GenBank/DDBJ databases">
        <title>Draft Genome Sequences of Agrobacterium nepotum Strain 39/7T (= CFBP 7436T = LMG 26435T) and Agrobacterium sp. Strain KFB 330 (= CFBP 8308 = LMG 28674).</title>
        <authorList>
            <person name="Kuzmanovic N."/>
            <person name="Pulawska J."/>
            <person name="Obradovic A."/>
        </authorList>
    </citation>
    <scope>NUCLEOTIDE SEQUENCE [LARGE SCALE GENOMIC DNA]</scope>
    <source>
        <strain evidence="1 2">39/7</strain>
    </source>
</reference>
<evidence type="ECO:0000313" key="1">
    <source>
        <dbReference type="EMBL" id="KJF65760.1"/>
    </source>
</evidence>
<comment type="caution">
    <text evidence="1">The sequence shown here is derived from an EMBL/GenBank/DDBJ whole genome shotgun (WGS) entry which is preliminary data.</text>
</comment>
<protein>
    <submittedName>
        <fullName evidence="1">Uncharacterized protein</fullName>
    </submittedName>
</protein>
<dbReference type="EMBL" id="JWJH01000024">
    <property type="protein sequence ID" value="KJF65760.1"/>
    <property type="molecule type" value="Genomic_DNA"/>
</dbReference>
<accession>A0ABR5CLM4</accession>
<dbReference type="RefSeq" id="WP_045024283.1">
    <property type="nucleotide sequence ID" value="NZ_JWJH01000024.1"/>
</dbReference>
<keyword evidence="2" id="KW-1185">Reference proteome</keyword>